<comment type="caution">
    <text evidence="4">The sequence shown here is derived from an EMBL/GenBank/DDBJ whole genome shotgun (WGS) entry which is preliminary data.</text>
</comment>
<evidence type="ECO:0000313" key="5">
    <source>
        <dbReference type="Proteomes" id="UP000605148"/>
    </source>
</evidence>
<evidence type="ECO:0000256" key="1">
    <source>
        <dbReference type="ARBA" id="ARBA00022691"/>
    </source>
</evidence>
<name>A0A916TAA7_9HYPH</name>
<proteinExistence type="inferred from homology"/>
<dbReference type="InterPro" id="IPR036413">
    <property type="entry name" value="YaeB-like_sf"/>
</dbReference>
<dbReference type="InterPro" id="IPR040372">
    <property type="entry name" value="YaeB-like"/>
</dbReference>
<evidence type="ECO:0000313" key="4">
    <source>
        <dbReference type="EMBL" id="GGB35860.1"/>
    </source>
</evidence>
<dbReference type="Gene3D" id="2.40.30.70">
    <property type="entry name" value="YaeB-like"/>
    <property type="match status" value="1"/>
</dbReference>
<dbReference type="CDD" id="cd09281">
    <property type="entry name" value="UPF0066"/>
    <property type="match status" value="1"/>
</dbReference>
<dbReference type="RefSeq" id="WP_150494097.1">
    <property type="nucleotide sequence ID" value="NZ_BMFA01000001.1"/>
</dbReference>
<dbReference type="Pfam" id="PF01980">
    <property type="entry name" value="TrmO_N"/>
    <property type="match status" value="1"/>
</dbReference>
<evidence type="ECO:0000259" key="3">
    <source>
        <dbReference type="PROSITE" id="PS51668"/>
    </source>
</evidence>
<keyword evidence="1" id="KW-0949">S-adenosyl-L-methionine</keyword>
<protein>
    <submittedName>
        <fullName evidence="4">tRNA (N6-threonylcarbamoyladenosine(37)-N6)-methyltransferase TrmO</fullName>
    </submittedName>
</protein>
<dbReference type="Proteomes" id="UP000605148">
    <property type="component" value="Unassembled WGS sequence"/>
</dbReference>
<dbReference type="SUPFAM" id="SSF118196">
    <property type="entry name" value="YaeB-like"/>
    <property type="match status" value="1"/>
</dbReference>
<dbReference type="AlphaFoldDB" id="A0A916TAA7"/>
<dbReference type="InterPro" id="IPR036414">
    <property type="entry name" value="YaeB_N_sf"/>
</dbReference>
<organism evidence="4 5">
    <name type="scientific">Roseibium aquae</name>
    <dbReference type="NCBI Taxonomy" id="1323746"/>
    <lineage>
        <taxon>Bacteria</taxon>
        <taxon>Pseudomonadati</taxon>
        <taxon>Pseudomonadota</taxon>
        <taxon>Alphaproteobacteria</taxon>
        <taxon>Hyphomicrobiales</taxon>
        <taxon>Stappiaceae</taxon>
        <taxon>Roseibium</taxon>
    </lineage>
</organism>
<dbReference type="EMBL" id="BMFA01000001">
    <property type="protein sequence ID" value="GGB35860.1"/>
    <property type="molecule type" value="Genomic_DNA"/>
</dbReference>
<dbReference type="InterPro" id="IPR023370">
    <property type="entry name" value="TrmO-like_N"/>
</dbReference>
<comment type="similarity">
    <text evidence="2">Belongs to the tRNA methyltransferase O family.</text>
</comment>
<accession>A0A916TAA7</accession>
<dbReference type="PANTHER" id="PTHR12818">
    <property type="entry name" value="TRNA (ADENINE(37)-N6)-METHYLTRANSFERASE"/>
    <property type="match status" value="1"/>
</dbReference>
<dbReference type="PANTHER" id="PTHR12818:SF0">
    <property type="entry name" value="TRNA (ADENINE(37)-N6)-METHYLTRANSFERASE"/>
    <property type="match status" value="1"/>
</dbReference>
<reference evidence="4" key="2">
    <citation type="submission" date="2020-09" db="EMBL/GenBank/DDBJ databases">
        <authorList>
            <person name="Sun Q."/>
            <person name="Zhou Y."/>
        </authorList>
    </citation>
    <scope>NUCLEOTIDE SEQUENCE</scope>
    <source>
        <strain evidence="4">CGMCC 1.12426</strain>
    </source>
</reference>
<evidence type="ECO:0000256" key="2">
    <source>
        <dbReference type="ARBA" id="ARBA00033753"/>
    </source>
</evidence>
<feature type="domain" description="TsaA-like" evidence="3">
    <location>
        <begin position="25"/>
        <end position="155"/>
    </location>
</feature>
<sequence length="180" mass="19735">MSKSMREGETALTFDPASVAPDAGLVFIGRIHTPWTETSECPRNGRQTDALCEVIVADEYGPGLTSLNTCSHIILLYWMHEARRDLILQSPAFDSVCHGTFALRSPIRPNPISLSVVELVKIDGNRLTVRGLDCLSGTPLLDIKPYFASTDSVPQATVGWFEQRGRPAGEAPDRQPDADR</sequence>
<keyword evidence="5" id="KW-1185">Reference proteome</keyword>
<dbReference type="PROSITE" id="PS51668">
    <property type="entry name" value="TSAA_2"/>
    <property type="match status" value="1"/>
</dbReference>
<gene>
    <name evidence="4" type="ORF">GCM10011316_05000</name>
</gene>
<reference evidence="4" key="1">
    <citation type="journal article" date="2014" name="Int. J. Syst. Evol. Microbiol.">
        <title>Complete genome sequence of Corynebacterium casei LMG S-19264T (=DSM 44701T), isolated from a smear-ripened cheese.</title>
        <authorList>
            <consortium name="US DOE Joint Genome Institute (JGI-PGF)"/>
            <person name="Walter F."/>
            <person name="Albersmeier A."/>
            <person name="Kalinowski J."/>
            <person name="Ruckert C."/>
        </authorList>
    </citation>
    <scope>NUCLEOTIDE SEQUENCE</scope>
    <source>
        <strain evidence="4">CGMCC 1.12426</strain>
    </source>
</reference>
<dbReference type="OrthoDB" id="9804309at2"/>
<dbReference type="NCBIfam" id="TIGR00104">
    <property type="entry name" value="tRNA_TsaA"/>
    <property type="match status" value="1"/>
</dbReference>